<evidence type="ECO:0000313" key="3">
    <source>
        <dbReference type="WBParaSite" id="MhA1_Contig1030.frz3.gene6"/>
    </source>
</evidence>
<keyword evidence="2" id="KW-1185">Reference proteome</keyword>
<name>A0A1I8AWR3_MELHA</name>
<reference evidence="3" key="1">
    <citation type="submission" date="2016-11" db="UniProtKB">
        <authorList>
            <consortium name="WormBaseParasite"/>
        </authorList>
    </citation>
    <scope>IDENTIFICATION</scope>
</reference>
<accession>A0A1I8AWR3</accession>
<evidence type="ECO:0000256" key="1">
    <source>
        <dbReference type="SAM" id="MobiDB-lite"/>
    </source>
</evidence>
<dbReference type="WBParaSite" id="MhA1_Contig1030.frz3.gene6">
    <property type="protein sequence ID" value="MhA1_Contig1030.frz3.gene6"/>
    <property type="gene ID" value="MhA1_Contig1030.frz3.gene6"/>
</dbReference>
<evidence type="ECO:0000313" key="2">
    <source>
        <dbReference type="Proteomes" id="UP000095281"/>
    </source>
</evidence>
<feature type="compositionally biased region" description="Low complexity" evidence="1">
    <location>
        <begin position="264"/>
        <end position="276"/>
    </location>
</feature>
<feature type="compositionally biased region" description="Basic and acidic residues" evidence="1">
    <location>
        <begin position="293"/>
        <end position="310"/>
    </location>
</feature>
<dbReference type="AlphaFoldDB" id="A0A1I8AWR3"/>
<organism evidence="2 3">
    <name type="scientific">Meloidogyne hapla</name>
    <name type="common">Root-knot nematode worm</name>
    <dbReference type="NCBI Taxonomy" id="6305"/>
    <lineage>
        <taxon>Eukaryota</taxon>
        <taxon>Metazoa</taxon>
        <taxon>Ecdysozoa</taxon>
        <taxon>Nematoda</taxon>
        <taxon>Chromadorea</taxon>
        <taxon>Rhabditida</taxon>
        <taxon>Tylenchina</taxon>
        <taxon>Tylenchomorpha</taxon>
        <taxon>Tylenchoidea</taxon>
        <taxon>Meloidogynidae</taxon>
        <taxon>Meloidogyninae</taxon>
        <taxon>Meloidogyne</taxon>
    </lineage>
</organism>
<dbReference type="Proteomes" id="UP000095281">
    <property type="component" value="Unplaced"/>
</dbReference>
<proteinExistence type="predicted"/>
<sequence>MAYHKIDKDSINSITNALDFFQIPPTNVSISSSKVFEILPSNPLTDTPYHFKIHSSQNYVDLSKCYLFTEFRIRKEDANGLLVNLVATDNVAPIQLIGHTFINNMRISINGREVFNSNSLMAYKSYLSHELSFSTGAKSSHLSVAGHYGDKGLSLESGDGYTARNIVCLTTNDKGLKDEKKVTRPKMFTNQELRRYLQLRNERENRPVKVEGVIIPKTNSRPATYISSAANDNDGNDDDYWISDNLSFSSYPREAPNDAYNIVPPLSSSSNPSSIPIELDPRPSTSSQVLKRNVKDNGDEESKRFKINKEIKKKGKPKKKINKKQKVTIEHGSVIASQNAPLSPSPPLATRCFKERA</sequence>
<feature type="compositionally biased region" description="Basic residues" evidence="1">
    <location>
        <begin position="311"/>
        <end position="326"/>
    </location>
</feature>
<feature type="region of interest" description="Disordered" evidence="1">
    <location>
        <begin position="259"/>
        <end position="357"/>
    </location>
</feature>
<protein>
    <submittedName>
        <fullName evidence="3">EAF domain-containing protein</fullName>
    </submittedName>
</protein>